<evidence type="ECO:0000256" key="1">
    <source>
        <dbReference type="ARBA" id="ARBA00023118"/>
    </source>
</evidence>
<protein>
    <submittedName>
        <fullName evidence="4">RAMP superfamily CRISPR-associated protein</fullName>
    </submittedName>
</protein>
<dbReference type="InterPro" id="IPR005537">
    <property type="entry name" value="RAMP_III_fam"/>
</dbReference>
<dbReference type="EMBL" id="JAWLKF010000018">
    <property type="protein sequence ID" value="MDV6305350.1"/>
    <property type="molecule type" value="Genomic_DNA"/>
</dbReference>
<evidence type="ECO:0000259" key="3">
    <source>
        <dbReference type="Pfam" id="PF03787"/>
    </source>
</evidence>
<name>A0ABU4D6P0_9NOCA</name>
<evidence type="ECO:0000256" key="2">
    <source>
        <dbReference type="ARBA" id="ARBA00093789"/>
    </source>
</evidence>
<keyword evidence="1" id="KW-0051">Antiviral defense</keyword>
<dbReference type="RefSeq" id="WP_317534155.1">
    <property type="nucleotide sequence ID" value="NZ_JAWLKF010000018.1"/>
</dbReference>
<sequence>MTAPYTFVGFRTPMPGHHFAQDNSAVHDRPVVGRVSGRIDLTITTLSPLFIGSVDHAAGTTTTLNSVPVIPGSALKGMARSYLAAMTGSTLGPQADRIIWYRNPVGDNDSPTLTALHHQYVAVRGQSAEPGRQRIGLLTRTTEGTYRVTECVQLRLQPPNQAFYYSMVPKVTWRILARDLSLTRDIDDDMLRSHNDRRVFVVWAAVDTTPARGQRSIRRVVFAVGTTAQNAMDAAARRRLKNNGVRDSVPKNVVAAEFLSFLDDAGNRHDGQDDEPSPQVMVLHATGLTSSRDGDRNTVSNDERNAYLFPLRKSQTTTWIANSGDHAMRNVGEWDITPEFVDAALRDDRQQLTDYQRSLPDIDELLTADGVPVFFDTAMRRNREILVRLGRGGGFRVRAKKPFLATIDKQFRDAGFDAQAPDLVQSLFGDSDEVAARKGRVSFGTAVAQSNAPRLSTQSDIVLLGPKIEAWYRRLKQSSNPTTHAPITYNSDDATYRGREMYMHRWPKDVTDIDETWTAIAKQRRNPGNADNAVGRAITPVAPDTTFTASIRFTNLTAAELGALLQALLLGNTLQDNTAGNPVYAHLVGGGRPLGLGSIHLSPTVYLDHPDRYTRWDAPMWHTATNAEVGEYMQAFRVALEQAEPDSRQWTTGPDGRSWPRSIAEVFTVAQWRNRLPEDLTAEMPLADHRLKKIPKPLSELTPMFGR</sequence>
<accession>A0ABU4D6P0</accession>
<proteinExistence type="predicted"/>
<keyword evidence="5" id="KW-1185">Reference proteome</keyword>
<organism evidence="4 5">
    <name type="scientific">Rhodococcus cerastii</name>
    <dbReference type="NCBI Taxonomy" id="908616"/>
    <lineage>
        <taxon>Bacteria</taxon>
        <taxon>Bacillati</taxon>
        <taxon>Actinomycetota</taxon>
        <taxon>Actinomycetes</taxon>
        <taxon>Mycobacteriales</taxon>
        <taxon>Nocardiaceae</taxon>
        <taxon>Rhodococcus</taxon>
    </lineage>
</organism>
<reference evidence="4 5" key="1">
    <citation type="submission" date="2023-10" db="EMBL/GenBank/DDBJ databases">
        <title>Development of a sustainable strategy for remediation of hydrocarbon-contaminated territories based on the waste exchange concept.</title>
        <authorList>
            <person name="Krivoruchko A."/>
        </authorList>
    </citation>
    <scope>NUCLEOTIDE SEQUENCE [LARGE SCALE GENOMIC DNA]</scope>
    <source>
        <strain evidence="4 5">IEGM 1327</strain>
    </source>
</reference>
<dbReference type="Proteomes" id="UP001186104">
    <property type="component" value="Unassembled WGS sequence"/>
</dbReference>
<gene>
    <name evidence="4" type="ORF">R3P93_22525</name>
</gene>
<feature type="domain" description="CRISPR type III-associated protein" evidence="3">
    <location>
        <begin position="42"/>
        <end position="90"/>
    </location>
</feature>
<dbReference type="Pfam" id="PF03787">
    <property type="entry name" value="RAMPs"/>
    <property type="match status" value="1"/>
</dbReference>
<comment type="caution">
    <text evidence="4">The sequence shown here is derived from an EMBL/GenBank/DDBJ whole genome shotgun (WGS) entry which is preliminary data.</text>
</comment>
<comment type="subunit">
    <text evidence="2">Part of the Csm effector complex that includes Cas10, Csm2, Csm3, Csm4 and Csm5.</text>
</comment>
<evidence type="ECO:0000313" key="4">
    <source>
        <dbReference type="EMBL" id="MDV6305350.1"/>
    </source>
</evidence>
<evidence type="ECO:0000313" key="5">
    <source>
        <dbReference type="Proteomes" id="UP001186104"/>
    </source>
</evidence>